<protein>
    <submittedName>
        <fullName evidence="1">Uncharacterized protein</fullName>
    </submittedName>
</protein>
<evidence type="ECO:0000313" key="2">
    <source>
        <dbReference type="Proteomes" id="UP000176409"/>
    </source>
</evidence>
<dbReference type="Proteomes" id="UP000176409">
    <property type="component" value="Unassembled WGS sequence"/>
</dbReference>
<dbReference type="AlphaFoldDB" id="A0A1F6B199"/>
<comment type="caution">
    <text evidence="1">The sequence shown here is derived from an EMBL/GenBank/DDBJ whole genome shotgun (WGS) entry which is preliminary data.</text>
</comment>
<gene>
    <name evidence="1" type="ORF">A2973_01540</name>
</gene>
<sequence>MFQRCNDVYIHLVTVQNTYNAWIKIMFYFIDAFANRAIFSFVHTECFVNGMVFLSIAQSWLRICIAWVKYNRGAHKSL</sequence>
<name>A0A1F6B199_9BACT</name>
<reference evidence="1 2" key="1">
    <citation type="journal article" date="2016" name="Nat. Commun.">
        <title>Thousands of microbial genomes shed light on interconnected biogeochemical processes in an aquifer system.</title>
        <authorList>
            <person name="Anantharaman K."/>
            <person name="Brown C.T."/>
            <person name="Hug L.A."/>
            <person name="Sharon I."/>
            <person name="Castelle C.J."/>
            <person name="Probst A.J."/>
            <person name="Thomas B.C."/>
            <person name="Singh A."/>
            <person name="Wilkins M.J."/>
            <person name="Karaoz U."/>
            <person name="Brodie E.L."/>
            <person name="Williams K.H."/>
            <person name="Hubbard S.S."/>
            <person name="Banfield J.F."/>
        </authorList>
    </citation>
    <scope>NUCLEOTIDE SEQUENCE [LARGE SCALE GENOMIC DNA]</scope>
</reference>
<accession>A0A1F6B199</accession>
<dbReference type="EMBL" id="MFJZ01000009">
    <property type="protein sequence ID" value="OGG30700.1"/>
    <property type="molecule type" value="Genomic_DNA"/>
</dbReference>
<organism evidence="1 2">
    <name type="scientific">Candidatus Gottesmanbacteria bacterium RIFCSPLOWO2_01_FULL_49_10</name>
    <dbReference type="NCBI Taxonomy" id="1798396"/>
    <lineage>
        <taxon>Bacteria</taxon>
        <taxon>Candidatus Gottesmaniibacteriota</taxon>
    </lineage>
</organism>
<dbReference type="STRING" id="1798396.A2973_01540"/>
<proteinExistence type="predicted"/>
<evidence type="ECO:0000313" key="1">
    <source>
        <dbReference type="EMBL" id="OGG30700.1"/>
    </source>
</evidence>